<dbReference type="AlphaFoldDB" id="A0A8H3YYG4"/>
<organism evidence="2 3">
    <name type="scientific">Venturia inaequalis</name>
    <name type="common">Apple scab fungus</name>
    <dbReference type="NCBI Taxonomy" id="5025"/>
    <lineage>
        <taxon>Eukaryota</taxon>
        <taxon>Fungi</taxon>
        <taxon>Dikarya</taxon>
        <taxon>Ascomycota</taxon>
        <taxon>Pezizomycotina</taxon>
        <taxon>Dothideomycetes</taxon>
        <taxon>Pleosporomycetidae</taxon>
        <taxon>Venturiales</taxon>
        <taxon>Venturiaceae</taxon>
        <taxon>Venturia</taxon>
    </lineage>
</organism>
<reference evidence="2 3" key="1">
    <citation type="submission" date="2018-12" db="EMBL/GenBank/DDBJ databases">
        <title>Venturia inaequalis Genome Resource.</title>
        <authorList>
            <person name="Lichtner F.J."/>
        </authorList>
    </citation>
    <scope>NUCLEOTIDE SEQUENCE [LARGE SCALE GENOMIC DNA]</scope>
    <source>
        <strain evidence="2 3">120213</strain>
    </source>
</reference>
<feature type="signal peptide" evidence="1">
    <location>
        <begin position="1"/>
        <end position="20"/>
    </location>
</feature>
<dbReference type="EMBL" id="WNWS01000129">
    <property type="protein sequence ID" value="KAE9978790.1"/>
    <property type="molecule type" value="Genomic_DNA"/>
</dbReference>
<feature type="chain" id="PRO_5034651973" evidence="1">
    <location>
        <begin position="21"/>
        <end position="55"/>
    </location>
</feature>
<name>A0A8H3YYG4_VENIN</name>
<evidence type="ECO:0000313" key="3">
    <source>
        <dbReference type="Proteomes" id="UP000447873"/>
    </source>
</evidence>
<dbReference type="Proteomes" id="UP000447873">
    <property type="component" value="Unassembled WGS sequence"/>
</dbReference>
<sequence>MFKNTAVVFLALAMAFNTMAAPLPVPVAGVAAEAKRAEIETRDPTMGRNGCGSGC</sequence>
<gene>
    <name evidence="2" type="ORF">EG328_001246</name>
</gene>
<evidence type="ECO:0000256" key="1">
    <source>
        <dbReference type="SAM" id="SignalP"/>
    </source>
</evidence>
<proteinExistence type="predicted"/>
<evidence type="ECO:0000313" key="2">
    <source>
        <dbReference type="EMBL" id="KAE9978790.1"/>
    </source>
</evidence>
<keyword evidence="1" id="KW-0732">Signal</keyword>
<comment type="caution">
    <text evidence="2">The sequence shown here is derived from an EMBL/GenBank/DDBJ whole genome shotgun (WGS) entry which is preliminary data.</text>
</comment>
<accession>A0A8H3YYG4</accession>
<protein>
    <submittedName>
        <fullName evidence="2">Uncharacterized protein</fullName>
    </submittedName>
</protein>